<comment type="subcellular location">
    <subcellularLocation>
        <location evidence="1">Nucleus</location>
    </subcellularLocation>
</comment>
<dbReference type="Proteomes" id="UP000285301">
    <property type="component" value="Unassembled WGS sequence"/>
</dbReference>
<dbReference type="SUPFAM" id="SSF50249">
    <property type="entry name" value="Nucleic acid-binding proteins"/>
    <property type="match status" value="1"/>
</dbReference>
<comment type="similarity">
    <text evidence="2">Belongs to the replication factor A protein 3 family.</text>
</comment>
<evidence type="ECO:0000313" key="5">
    <source>
        <dbReference type="EMBL" id="RWS16169.1"/>
    </source>
</evidence>
<evidence type="ECO:0000256" key="2">
    <source>
        <dbReference type="ARBA" id="ARBA00009761"/>
    </source>
</evidence>
<evidence type="ECO:0000256" key="3">
    <source>
        <dbReference type="ARBA" id="ARBA00023242"/>
    </source>
</evidence>
<dbReference type="GO" id="GO:0031981">
    <property type="term" value="C:nuclear lumen"/>
    <property type="evidence" value="ECO:0007669"/>
    <property type="project" value="UniProtKB-ARBA"/>
</dbReference>
<protein>
    <submittedName>
        <fullName evidence="5">Uncharacterized protein</fullName>
    </submittedName>
</protein>
<dbReference type="EMBL" id="NCKU01000284">
    <property type="protein sequence ID" value="RWS16169.1"/>
    <property type="molecule type" value="Genomic_DNA"/>
</dbReference>
<organism evidence="5 6">
    <name type="scientific">Dinothrombium tinctorium</name>
    <dbReference type="NCBI Taxonomy" id="1965070"/>
    <lineage>
        <taxon>Eukaryota</taxon>
        <taxon>Metazoa</taxon>
        <taxon>Ecdysozoa</taxon>
        <taxon>Arthropoda</taxon>
        <taxon>Chelicerata</taxon>
        <taxon>Arachnida</taxon>
        <taxon>Acari</taxon>
        <taxon>Acariformes</taxon>
        <taxon>Trombidiformes</taxon>
        <taxon>Prostigmata</taxon>
        <taxon>Anystina</taxon>
        <taxon>Parasitengona</taxon>
        <taxon>Trombidioidea</taxon>
        <taxon>Trombidiidae</taxon>
        <taxon>Dinothrombium</taxon>
    </lineage>
</organism>
<comment type="caution">
    <text evidence="5">The sequence shown here is derived from an EMBL/GenBank/DDBJ whole genome shotgun (WGS) entry which is preliminary data.</text>
</comment>
<dbReference type="InterPro" id="IPR013970">
    <property type="entry name" value="Rfa2"/>
</dbReference>
<dbReference type="AlphaFoldDB" id="A0A3S3PNK9"/>
<dbReference type="GO" id="GO:0006281">
    <property type="term" value="P:DNA repair"/>
    <property type="evidence" value="ECO:0007669"/>
    <property type="project" value="InterPro"/>
</dbReference>
<dbReference type="GO" id="GO:0006260">
    <property type="term" value="P:DNA replication"/>
    <property type="evidence" value="ECO:0007669"/>
    <property type="project" value="InterPro"/>
</dbReference>
<dbReference type="GO" id="GO:0003677">
    <property type="term" value="F:DNA binding"/>
    <property type="evidence" value="ECO:0007669"/>
    <property type="project" value="InterPro"/>
</dbReference>
<dbReference type="OrthoDB" id="10650477at2759"/>
<dbReference type="Gene3D" id="2.40.50.140">
    <property type="entry name" value="Nucleic acid-binding proteins"/>
    <property type="match status" value="1"/>
</dbReference>
<feature type="region of interest" description="Disordered" evidence="4">
    <location>
        <begin position="1"/>
        <end position="34"/>
    </location>
</feature>
<gene>
    <name evidence="5" type="ORF">B4U79_17882</name>
</gene>
<accession>A0A3S3PNK9</accession>
<evidence type="ECO:0000256" key="1">
    <source>
        <dbReference type="ARBA" id="ARBA00004123"/>
    </source>
</evidence>
<dbReference type="Pfam" id="PF08661">
    <property type="entry name" value="Rep_fac-A_3"/>
    <property type="match status" value="1"/>
</dbReference>
<reference evidence="5 6" key="1">
    <citation type="journal article" date="2018" name="Gigascience">
        <title>Genomes of trombidid mites reveal novel predicted allergens and laterally-transferred genes associated with secondary metabolism.</title>
        <authorList>
            <person name="Dong X."/>
            <person name="Chaisiri K."/>
            <person name="Xia D."/>
            <person name="Armstrong S.D."/>
            <person name="Fang Y."/>
            <person name="Donnelly M.J."/>
            <person name="Kadowaki T."/>
            <person name="McGarry J.W."/>
            <person name="Darby A.C."/>
            <person name="Makepeace B.L."/>
        </authorList>
    </citation>
    <scope>NUCLEOTIDE SEQUENCE [LARGE SCALE GENOMIC DNA]</scope>
    <source>
        <strain evidence="5">UoL-WK</strain>
    </source>
</reference>
<dbReference type="GO" id="GO:0006310">
    <property type="term" value="P:DNA recombination"/>
    <property type="evidence" value="ECO:0007669"/>
    <property type="project" value="InterPro"/>
</dbReference>
<name>A0A3S3PNK9_9ACAR</name>
<keyword evidence="6" id="KW-1185">Reference proteome</keyword>
<evidence type="ECO:0000313" key="6">
    <source>
        <dbReference type="Proteomes" id="UP000285301"/>
    </source>
</evidence>
<keyword evidence="3" id="KW-0539">Nucleus</keyword>
<proteinExistence type="inferred from homology"/>
<evidence type="ECO:0000256" key="4">
    <source>
        <dbReference type="SAM" id="MobiDB-lite"/>
    </source>
</evidence>
<dbReference type="InterPro" id="IPR012340">
    <property type="entry name" value="NA-bd_OB-fold"/>
</dbReference>
<sequence>MTLNLDDDNPKMRINGSLMPQMVGRQKSENESRPSLKLKCTDGHVILVNMLSPVHSLINSNSYVEVTGIPEGRNTLKGYKLFVVPEEMMKDFDAFLYNEMVVRMVANGENNNFYVSDPGSHMRVMNSGVANEMDDFNTF</sequence>